<dbReference type="InterPro" id="IPR014395">
    <property type="entry name" value="Pen/GL7ACA/AHL_acylase"/>
</dbReference>
<keyword evidence="6" id="KW-0479">Metal-binding</keyword>
<dbReference type="Gene3D" id="1.10.1400.10">
    <property type="match status" value="1"/>
</dbReference>
<keyword evidence="4" id="KW-0865">Zymogen</keyword>
<dbReference type="GO" id="GO:0016811">
    <property type="term" value="F:hydrolase activity, acting on carbon-nitrogen (but not peptide) bonds, in linear amides"/>
    <property type="evidence" value="ECO:0007669"/>
    <property type="project" value="InterPro"/>
</dbReference>
<dbReference type="InterPro" id="IPR029055">
    <property type="entry name" value="Ntn_hydrolases_N"/>
</dbReference>
<evidence type="ECO:0000256" key="5">
    <source>
        <dbReference type="PIRSR" id="PIRSR001227-1"/>
    </source>
</evidence>
<dbReference type="PANTHER" id="PTHR34218">
    <property type="entry name" value="PEPTIDASE S45 PENICILLIN AMIDASE"/>
    <property type="match status" value="1"/>
</dbReference>
<evidence type="ECO:0000256" key="1">
    <source>
        <dbReference type="ARBA" id="ARBA00006586"/>
    </source>
</evidence>
<dbReference type="InterPro" id="IPR002692">
    <property type="entry name" value="S45"/>
</dbReference>
<comment type="cofactor">
    <cofactor evidence="6">
        <name>Ca(2+)</name>
        <dbReference type="ChEBI" id="CHEBI:29108"/>
    </cofactor>
    <text evidence="6">Binds 1 Ca(2+) ion per dimer.</text>
</comment>
<dbReference type="PIRSF" id="PIRSF001227">
    <property type="entry name" value="Pen_acylase"/>
    <property type="match status" value="1"/>
</dbReference>
<feature type="binding site" evidence="6">
    <location>
        <position position="264"/>
    </location>
    <ligand>
        <name>Ca(2+)</name>
        <dbReference type="ChEBI" id="CHEBI:29108"/>
    </ligand>
</feature>
<dbReference type="GO" id="GO:0017000">
    <property type="term" value="P:antibiotic biosynthetic process"/>
    <property type="evidence" value="ECO:0007669"/>
    <property type="project" value="InterPro"/>
</dbReference>
<evidence type="ECO:0000256" key="3">
    <source>
        <dbReference type="ARBA" id="ARBA00022801"/>
    </source>
</evidence>
<dbReference type="AlphaFoldDB" id="A0A1I2FPR4"/>
<dbReference type="SUPFAM" id="SSF56235">
    <property type="entry name" value="N-terminal nucleophile aminohydrolases (Ntn hydrolases)"/>
    <property type="match status" value="1"/>
</dbReference>
<dbReference type="Pfam" id="PF01804">
    <property type="entry name" value="Penicil_amidase"/>
    <property type="match status" value="1"/>
</dbReference>
<gene>
    <name evidence="7" type="ORF">SAMN04488541_101485</name>
</gene>
<dbReference type="Gene3D" id="2.30.120.10">
    <property type="match status" value="1"/>
</dbReference>
<comment type="similarity">
    <text evidence="1">Belongs to the peptidase S45 family.</text>
</comment>
<sequence>MSNKSIHSSILVFIRTFIFLISPFYSFSQSINPDQITIARDKWGVPHIFAKTDEEVAYGLAWATAEDDFQNIQFNLLSGKSMLAQAYGKKAAVLDVLNFIIASKEVVDTLYDQSFSPKFKKIISAYVAAINDYAKKHPQEVLVKKAFPATEKDMIQSYVLNLMLITGVQNYFAEVFESKVPDIYKERNTGSNAFAISRDKTTDGKTYLAINSHQPLEGPYSWYEAHLQSEEGWNILGGLFPGGMCIFHGVNENLGWAHTVNYADFADVFQLEMHPTDKLSYKFDGKWEKLQERTIRLKVKIGLGMKIGVKRTFYWGKYGATIKNDKGFYAIRFASNMKINAVEQWYRMNKAKNLTEFKEALAMQAHAGLNLVYADKEDNLMYLSNGLFPKRNLKYNYLNVLEGSTSENLWQADFLPLDSLAILVNPKSGYVFNCNNTPFNATAPADNLKVSQINPSINYIKFDNNRSLSFQRLISKYDKLSYADFKTIKYDLSYLKPVYFYNAVNAEEVFNLDENQYPEVAEVIKSLKSWDRKGNKESTGASVWLLFREFVGEKIAKEGRKEGAKVSTQDLIEGLQYAKNHLLKHFKTLNVPLGEIQRHVRGDKDLPMSGLKDVLAAMSSKPYKNGKFRTDSGESYISLVQFSPNGVEIETVNAYGASNKKTSPHFTDQMEMFVNQQLKPMTLDKEKVLKEAVRIYAPK</sequence>
<organism evidence="7 8">
    <name type="scientific">Thermoflexibacter ruber</name>
    <dbReference type="NCBI Taxonomy" id="1003"/>
    <lineage>
        <taxon>Bacteria</taxon>
        <taxon>Pseudomonadati</taxon>
        <taxon>Bacteroidota</taxon>
        <taxon>Cytophagia</taxon>
        <taxon>Cytophagales</taxon>
        <taxon>Thermoflexibacteraceae</taxon>
        <taxon>Thermoflexibacter</taxon>
    </lineage>
</organism>
<keyword evidence="3" id="KW-0378">Hydrolase</keyword>
<keyword evidence="2" id="KW-0732">Signal</keyword>
<dbReference type="OrthoDB" id="9759796at2"/>
<dbReference type="Gene3D" id="3.60.20.10">
    <property type="entry name" value="Glutamine Phosphoribosylpyrophosphate, subunit 1, domain 1"/>
    <property type="match status" value="1"/>
</dbReference>
<feature type="active site" description="Nucleophile" evidence="5">
    <location>
        <position position="191"/>
    </location>
</feature>
<protein>
    <submittedName>
        <fullName evidence="7">Acyl-homoserine-lactone acylase</fullName>
    </submittedName>
</protein>
<dbReference type="Gene3D" id="1.10.439.10">
    <property type="entry name" value="Penicillin Amidohydrolase, domain 1"/>
    <property type="match status" value="1"/>
</dbReference>
<dbReference type="STRING" id="1003.SAMN04488541_101485"/>
<evidence type="ECO:0000313" key="7">
    <source>
        <dbReference type="EMBL" id="SFF06600.1"/>
    </source>
</evidence>
<dbReference type="EMBL" id="FONY01000014">
    <property type="protein sequence ID" value="SFF06600.1"/>
    <property type="molecule type" value="Genomic_DNA"/>
</dbReference>
<dbReference type="Proteomes" id="UP000199513">
    <property type="component" value="Unassembled WGS sequence"/>
</dbReference>
<feature type="binding site" evidence="6">
    <location>
        <position position="267"/>
    </location>
    <ligand>
        <name>Ca(2+)</name>
        <dbReference type="ChEBI" id="CHEBI:29108"/>
    </ligand>
</feature>
<name>A0A1I2FPR4_9BACT</name>
<dbReference type="InterPro" id="IPR043146">
    <property type="entry name" value="Penicillin_amidase_N_B-knob"/>
</dbReference>
<reference evidence="7 8" key="1">
    <citation type="submission" date="2016-10" db="EMBL/GenBank/DDBJ databases">
        <authorList>
            <person name="de Groot N.N."/>
        </authorList>
    </citation>
    <scope>NUCLEOTIDE SEQUENCE [LARGE SCALE GENOMIC DNA]</scope>
    <source>
        <strain>GEY</strain>
        <strain evidence="8">DSM 9560</strain>
    </source>
</reference>
<evidence type="ECO:0000256" key="6">
    <source>
        <dbReference type="PIRSR" id="PIRSR001227-2"/>
    </source>
</evidence>
<evidence type="ECO:0000256" key="4">
    <source>
        <dbReference type="ARBA" id="ARBA00023145"/>
    </source>
</evidence>
<dbReference type="InterPro" id="IPR043147">
    <property type="entry name" value="Penicillin_amidase_A-knob"/>
</dbReference>
<keyword evidence="8" id="KW-1185">Reference proteome</keyword>
<evidence type="ECO:0000256" key="2">
    <source>
        <dbReference type="ARBA" id="ARBA00022729"/>
    </source>
</evidence>
<proteinExistence type="inferred from homology"/>
<dbReference type="RefSeq" id="WP_091544429.1">
    <property type="nucleotide sequence ID" value="NZ_FONY01000014.1"/>
</dbReference>
<dbReference type="GO" id="GO:0046872">
    <property type="term" value="F:metal ion binding"/>
    <property type="evidence" value="ECO:0007669"/>
    <property type="project" value="UniProtKB-KW"/>
</dbReference>
<feature type="binding site" evidence="6">
    <location>
        <position position="446"/>
    </location>
    <ligand>
        <name>Ca(2+)</name>
        <dbReference type="ChEBI" id="CHEBI:29108"/>
    </ligand>
</feature>
<dbReference type="PANTHER" id="PTHR34218:SF3">
    <property type="entry name" value="ACYL-HOMOSERINE LACTONE ACYLASE PVDQ"/>
    <property type="match status" value="1"/>
</dbReference>
<accession>A0A1I2FPR4</accession>
<evidence type="ECO:0000313" key="8">
    <source>
        <dbReference type="Proteomes" id="UP000199513"/>
    </source>
</evidence>
<keyword evidence="6" id="KW-0106">Calcium</keyword>
<dbReference type="InterPro" id="IPR023343">
    <property type="entry name" value="Penicillin_amidase_dom1"/>
</dbReference>